<organism evidence="2 3">
    <name type="scientific">Niallia nealsonii</name>
    <dbReference type="NCBI Taxonomy" id="115979"/>
    <lineage>
        <taxon>Bacteria</taxon>
        <taxon>Bacillati</taxon>
        <taxon>Bacillota</taxon>
        <taxon>Bacilli</taxon>
        <taxon>Bacillales</taxon>
        <taxon>Bacillaceae</taxon>
        <taxon>Niallia</taxon>
    </lineage>
</organism>
<keyword evidence="3" id="KW-1185">Reference proteome</keyword>
<feature type="region of interest" description="Disordered" evidence="1">
    <location>
        <begin position="1"/>
        <end position="27"/>
    </location>
</feature>
<protein>
    <submittedName>
        <fullName evidence="2">Uncharacterized protein</fullName>
    </submittedName>
</protein>
<dbReference type="AlphaFoldDB" id="A0A2N0Z250"/>
<feature type="compositionally biased region" description="Basic and acidic residues" evidence="1">
    <location>
        <begin position="1"/>
        <end position="13"/>
    </location>
</feature>
<proteinExistence type="predicted"/>
<dbReference type="EMBL" id="PISE01000022">
    <property type="protein sequence ID" value="PKG23582.1"/>
    <property type="molecule type" value="Genomic_DNA"/>
</dbReference>
<reference evidence="2 3" key="1">
    <citation type="journal article" date="2003" name="Int. J. Syst. Evol. Microbiol.">
        <title>Bacillus nealsonii sp. nov., isolated from a spacecraft-assembly facility, whose spores are gamma-radiation resistant.</title>
        <authorList>
            <person name="Venkateswaran K."/>
            <person name="Kempf M."/>
            <person name="Chen F."/>
            <person name="Satomi M."/>
            <person name="Nicholson W."/>
            <person name="Kern R."/>
        </authorList>
    </citation>
    <scope>NUCLEOTIDE SEQUENCE [LARGE SCALE GENOMIC DNA]</scope>
    <source>
        <strain evidence="2 3">FO-92</strain>
    </source>
</reference>
<accession>A0A2N0Z250</accession>
<evidence type="ECO:0000256" key="1">
    <source>
        <dbReference type="SAM" id="MobiDB-lite"/>
    </source>
</evidence>
<gene>
    <name evidence="2" type="ORF">CWS01_11360</name>
</gene>
<evidence type="ECO:0000313" key="2">
    <source>
        <dbReference type="EMBL" id="PKG23582.1"/>
    </source>
</evidence>
<sequence>MTPTSRLKEETKNLGRQKLPRKSRIGSTKDNCENKLLKKDKSERKEFVFSFGCFLKNDFFFG</sequence>
<name>A0A2N0Z250_9BACI</name>
<evidence type="ECO:0000313" key="3">
    <source>
        <dbReference type="Proteomes" id="UP000233375"/>
    </source>
</evidence>
<dbReference type="Proteomes" id="UP000233375">
    <property type="component" value="Unassembled WGS sequence"/>
</dbReference>
<comment type="caution">
    <text evidence="2">The sequence shown here is derived from an EMBL/GenBank/DDBJ whole genome shotgun (WGS) entry which is preliminary data.</text>
</comment>